<evidence type="ECO:0000256" key="1">
    <source>
        <dbReference type="SAM" id="MobiDB-lite"/>
    </source>
</evidence>
<protein>
    <submittedName>
        <fullName evidence="2">Uncharacterized protein</fullName>
    </submittedName>
</protein>
<organism evidence="2 3">
    <name type="scientific">Kingdonia uniflora</name>
    <dbReference type="NCBI Taxonomy" id="39325"/>
    <lineage>
        <taxon>Eukaryota</taxon>
        <taxon>Viridiplantae</taxon>
        <taxon>Streptophyta</taxon>
        <taxon>Embryophyta</taxon>
        <taxon>Tracheophyta</taxon>
        <taxon>Spermatophyta</taxon>
        <taxon>Magnoliopsida</taxon>
        <taxon>Ranunculales</taxon>
        <taxon>Circaeasteraceae</taxon>
        <taxon>Kingdonia</taxon>
    </lineage>
</organism>
<proteinExistence type="predicted"/>
<dbReference type="Proteomes" id="UP000541444">
    <property type="component" value="Unassembled WGS sequence"/>
</dbReference>
<sequence>MQSQMPTNGVVTSTGGVIGEVGGAKGKSTTPVISERELELPQNPQEFVGGERETNHVQGTRSDIQQTKWHEAGHWRHEAGTTIVSTPTMTVTPTTEPPVITRAWGATPAMIDVIPVSPKYFDNSTTNNPTICSRSSTNSSAIFKSRPVQDGNYWGDNGEHGGYADRYKPPFERRGKGRGVQLNNFALRTRYDGFQSDYEIVGRRFQTQSQGDQMANALVYALWAVAQEVKLNIVEFGSKVDADADADTFMDWLNQVDKILAYKRYGDLKTVVLIETKLTDYALN</sequence>
<reference evidence="2 3" key="1">
    <citation type="journal article" date="2020" name="IScience">
        <title>Genome Sequencing of the Endangered Kingdonia uniflora (Circaeasteraceae, Ranunculales) Reveals Potential Mechanisms of Evolutionary Specialization.</title>
        <authorList>
            <person name="Sun Y."/>
            <person name="Deng T."/>
            <person name="Zhang A."/>
            <person name="Moore M.J."/>
            <person name="Landis J.B."/>
            <person name="Lin N."/>
            <person name="Zhang H."/>
            <person name="Zhang X."/>
            <person name="Huang J."/>
            <person name="Zhang X."/>
            <person name="Sun H."/>
            <person name="Wang H."/>
        </authorList>
    </citation>
    <scope>NUCLEOTIDE SEQUENCE [LARGE SCALE GENOMIC DNA]</scope>
    <source>
        <strain evidence="2">TB1705</strain>
        <tissue evidence="2">Leaf</tissue>
    </source>
</reference>
<comment type="caution">
    <text evidence="2">The sequence shown here is derived from an EMBL/GenBank/DDBJ whole genome shotgun (WGS) entry which is preliminary data.</text>
</comment>
<evidence type="ECO:0000313" key="2">
    <source>
        <dbReference type="EMBL" id="KAF6154346.1"/>
    </source>
</evidence>
<gene>
    <name evidence="2" type="ORF">GIB67_026802</name>
</gene>
<feature type="region of interest" description="Disordered" evidence="1">
    <location>
        <begin position="1"/>
        <end position="30"/>
    </location>
</feature>
<feature type="compositionally biased region" description="Gly residues" evidence="1">
    <location>
        <begin position="16"/>
        <end position="25"/>
    </location>
</feature>
<evidence type="ECO:0000313" key="3">
    <source>
        <dbReference type="Proteomes" id="UP000541444"/>
    </source>
</evidence>
<keyword evidence="3" id="KW-1185">Reference proteome</keyword>
<dbReference type="AlphaFoldDB" id="A0A7J7MHH7"/>
<feature type="region of interest" description="Disordered" evidence="1">
    <location>
        <begin position="153"/>
        <end position="172"/>
    </location>
</feature>
<name>A0A7J7MHH7_9MAGN</name>
<feature type="compositionally biased region" description="Basic and acidic residues" evidence="1">
    <location>
        <begin position="157"/>
        <end position="172"/>
    </location>
</feature>
<accession>A0A7J7MHH7</accession>
<dbReference type="EMBL" id="JACGCM010001501">
    <property type="protein sequence ID" value="KAF6154346.1"/>
    <property type="molecule type" value="Genomic_DNA"/>
</dbReference>